<dbReference type="AlphaFoldDB" id="A0AAV2ZSN3"/>
<protein>
    <submittedName>
        <fullName evidence="1">Uncharacterized protein</fullName>
    </submittedName>
</protein>
<proteinExistence type="predicted"/>
<keyword evidence="2" id="KW-1185">Reference proteome</keyword>
<dbReference type="EMBL" id="DYDO01000012">
    <property type="protein sequence ID" value="DBA15620.1"/>
    <property type="molecule type" value="Genomic_DNA"/>
</dbReference>
<reference evidence="1" key="1">
    <citation type="thesis" date="2020" institute="ProQuest LLC" country="789 East Eisenhower Parkway, Ann Arbor, MI, USA">
        <title>Comparative Genomics and Chromosome Evolution.</title>
        <authorList>
            <person name="Mudd A.B."/>
        </authorList>
    </citation>
    <scope>NUCLEOTIDE SEQUENCE</scope>
    <source>
        <strain evidence="1">1538</strain>
        <tissue evidence="1">Blood</tissue>
    </source>
</reference>
<accession>A0AAV2ZSN3</accession>
<name>A0AAV2ZSN3_PYXAD</name>
<dbReference type="Proteomes" id="UP001181693">
    <property type="component" value="Unassembled WGS sequence"/>
</dbReference>
<evidence type="ECO:0000313" key="2">
    <source>
        <dbReference type="Proteomes" id="UP001181693"/>
    </source>
</evidence>
<gene>
    <name evidence="1" type="ORF">GDO54_004809</name>
</gene>
<sequence length="76" mass="8754">MSLSNSLICSPQQQLHGPRGQVRVGEIRLHDHTDSFMADVIIRNSFICLEIATCWLKLKYLTFLVVTHTYTHMLPK</sequence>
<organism evidence="1 2">
    <name type="scientific">Pyxicephalus adspersus</name>
    <name type="common">African bullfrog</name>
    <dbReference type="NCBI Taxonomy" id="30357"/>
    <lineage>
        <taxon>Eukaryota</taxon>
        <taxon>Metazoa</taxon>
        <taxon>Chordata</taxon>
        <taxon>Craniata</taxon>
        <taxon>Vertebrata</taxon>
        <taxon>Euteleostomi</taxon>
        <taxon>Amphibia</taxon>
        <taxon>Batrachia</taxon>
        <taxon>Anura</taxon>
        <taxon>Neobatrachia</taxon>
        <taxon>Ranoidea</taxon>
        <taxon>Pyxicephalidae</taxon>
        <taxon>Pyxicephalinae</taxon>
        <taxon>Pyxicephalus</taxon>
    </lineage>
</organism>
<comment type="caution">
    <text evidence="1">The sequence shown here is derived from an EMBL/GenBank/DDBJ whole genome shotgun (WGS) entry which is preliminary data.</text>
</comment>
<evidence type="ECO:0000313" key="1">
    <source>
        <dbReference type="EMBL" id="DBA15620.1"/>
    </source>
</evidence>